<organism evidence="1">
    <name type="scientific">marine sediment metagenome</name>
    <dbReference type="NCBI Taxonomy" id="412755"/>
    <lineage>
        <taxon>unclassified sequences</taxon>
        <taxon>metagenomes</taxon>
        <taxon>ecological metagenomes</taxon>
    </lineage>
</organism>
<gene>
    <name evidence="1" type="ORF">S03H2_47367</name>
</gene>
<feature type="non-terminal residue" evidence="1">
    <location>
        <position position="1"/>
    </location>
</feature>
<evidence type="ECO:0000313" key="1">
    <source>
        <dbReference type="EMBL" id="GAH71176.1"/>
    </source>
</evidence>
<dbReference type="EMBL" id="BARU01029803">
    <property type="protein sequence ID" value="GAH71176.1"/>
    <property type="molecule type" value="Genomic_DNA"/>
</dbReference>
<sequence length="32" mass="3473">AELPTAAVAGSPQQWGKWQKKPGYASIWSESL</sequence>
<accession>X1HM05</accession>
<dbReference type="AlphaFoldDB" id="X1HM05"/>
<name>X1HM05_9ZZZZ</name>
<reference evidence="1" key="1">
    <citation type="journal article" date="2014" name="Front. Microbiol.">
        <title>High frequency of phylogenetically diverse reductive dehalogenase-homologous genes in deep subseafloor sedimentary metagenomes.</title>
        <authorList>
            <person name="Kawai M."/>
            <person name="Futagami T."/>
            <person name="Toyoda A."/>
            <person name="Takaki Y."/>
            <person name="Nishi S."/>
            <person name="Hori S."/>
            <person name="Arai W."/>
            <person name="Tsubouchi T."/>
            <person name="Morono Y."/>
            <person name="Uchiyama I."/>
            <person name="Ito T."/>
            <person name="Fujiyama A."/>
            <person name="Inagaki F."/>
            <person name="Takami H."/>
        </authorList>
    </citation>
    <scope>NUCLEOTIDE SEQUENCE</scope>
    <source>
        <strain evidence="1">Expedition CK06-06</strain>
    </source>
</reference>
<comment type="caution">
    <text evidence="1">The sequence shown here is derived from an EMBL/GenBank/DDBJ whole genome shotgun (WGS) entry which is preliminary data.</text>
</comment>
<proteinExistence type="predicted"/>
<protein>
    <submittedName>
        <fullName evidence="1">Uncharacterized protein</fullName>
    </submittedName>
</protein>